<feature type="transmembrane region" description="Helical" evidence="8">
    <location>
        <begin position="59"/>
        <end position="80"/>
    </location>
</feature>
<proteinExistence type="inferred from homology"/>
<evidence type="ECO:0000256" key="8">
    <source>
        <dbReference type="RuleBase" id="RU361189"/>
    </source>
</evidence>
<comment type="function">
    <text evidence="8">Essential component of the vacuolar proton pump (V-ATPase), a multimeric enzyme that catalyzes the translocation of protons across the membranes. Required for assembly and activity of the V-ATPase.</text>
</comment>
<evidence type="ECO:0000313" key="10">
    <source>
        <dbReference type="EMBL" id="KFG53428.1"/>
    </source>
</evidence>
<dbReference type="InterPro" id="IPR002490">
    <property type="entry name" value="V-ATPase_116kDa_su"/>
</dbReference>
<dbReference type="VEuPathDB" id="ToxoDB:TGFOU_290720C"/>
<feature type="transmembrane region" description="Helical" evidence="8">
    <location>
        <begin position="121"/>
        <end position="143"/>
    </location>
</feature>
<dbReference type="GO" id="GO:0016471">
    <property type="term" value="C:vacuolar proton-transporting V-type ATPase complex"/>
    <property type="evidence" value="ECO:0007669"/>
    <property type="project" value="TreeGrafter"/>
</dbReference>
<evidence type="ECO:0000256" key="4">
    <source>
        <dbReference type="ARBA" id="ARBA00022692"/>
    </source>
</evidence>
<dbReference type="Pfam" id="PF01496">
    <property type="entry name" value="V_ATPase_I"/>
    <property type="match status" value="1"/>
</dbReference>
<gene>
    <name evidence="10" type="ORF">TGFOU_290720C</name>
</gene>
<keyword evidence="3 8" id="KW-0813">Transport</keyword>
<name>A0A086L9W0_TOXGO</name>
<dbReference type="PANTHER" id="PTHR11629:SF63">
    <property type="entry name" value="V-TYPE PROTON ATPASE SUBUNIT A"/>
    <property type="match status" value="1"/>
</dbReference>
<dbReference type="GO" id="GO:0033179">
    <property type="term" value="C:proton-transporting V-type ATPase, V0 domain"/>
    <property type="evidence" value="ECO:0007669"/>
    <property type="project" value="InterPro"/>
</dbReference>
<dbReference type="PANTHER" id="PTHR11629">
    <property type="entry name" value="VACUOLAR PROTON ATPASES"/>
    <property type="match status" value="1"/>
</dbReference>
<keyword evidence="4 8" id="KW-0812">Transmembrane</keyword>
<dbReference type="GO" id="GO:0046961">
    <property type="term" value="F:proton-transporting ATPase activity, rotational mechanism"/>
    <property type="evidence" value="ECO:0007669"/>
    <property type="project" value="InterPro"/>
</dbReference>
<feature type="compositionally biased region" description="Basic and acidic residues" evidence="9">
    <location>
        <begin position="200"/>
        <end position="211"/>
    </location>
</feature>
<keyword evidence="6 8" id="KW-0406">Ion transport</keyword>
<dbReference type="Proteomes" id="UP000028838">
    <property type="component" value="Unassembled WGS sequence"/>
</dbReference>
<comment type="similarity">
    <text evidence="2 8">Belongs to the V-ATPase 116 kDa subunit family.</text>
</comment>
<feature type="transmembrane region" description="Helical" evidence="8">
    <location>
        <begin position="323"/>
        <end position="341"/>
    </location>
</feature>
<dbReference type="GO" id="GO:0007035">
    <property type="term" value="P:vacuolar acidification"/>
    <property type="evidence" value="ECO:0007669"/>
    <property type="project" value="TreeGrafter"/>
</dbReference>
<dbReference type="AlphaFoldDB" id="A0A086L9W0"/>
<keyword evidence="8" id="KW-0375">Hydrogen ion transport</keyword>
<evidence type="ECO:0000256" key="2">
    <source>
        <dbReference type="ARBA" id="ARBA00009904"/>
    </source>
</evidence>
<reference evidence="10 11" key="1">
    <citation type="submission" date="2014-07" db="EMBL/GenBank/DDBJ databases">
        <authorList>
            <person name="Sibley D."/>
            <person name="Venepally P."/>
            <person name="Karamycheva S."/>
            <person name="Hadjithomas M."/>
            <person name="Khan A."/>
            <person name="Brunk B."/>
            <person name="Roos D."/>
            <person name="Caler E."/>
            <person name="Lorenzi H."/>
        </authorList>
    </citation>
    <scope>NUCLEOTIDE SEQUENCE [LARGE SCALE GENOMIC DNA]</scope>
    <source>
        <strain evidence="10 11">FOU</strain>
    </source>
</reference>
<dbReference type="EMBL" id="AEYH02000890">
    <property type="protein sequence ID" value="KFG53428.1"/>
    <property type="molecule type" value="Genomic_DNA"/>
</dbReference>
<feature type="region of interest" description="Disordered" evidence="9">
    <location>
        <begin position="200"/>
        <end position="254"/>
    </location>
</feature>
<keyword evidence="5 8" id="KW-1133">Transmembrane helix</keyword>
<feature type="transmembrane region" description="Helical" evidence="8">
    <location>
        <begin position="29"/>
        <end position="47"/>
    </location>
</feature>
<evidence type="ECO:0000313" key="11">
    <source>
        <dbReference type="Proteomes" id="UP000028838"/>
    </source>
</evidence>
<feature type="region of interest" description="Disordered" evidence="9">
    <location>
        <begin position="174"/>
        <end position="193"/>
    </location>
</feature>
<sequence length="387" mass="42664">MLFGRRSLLSSSVTSSIFSSFFSRVSQVAFFQMLLGILLKALNALYFRQFLDFFFEALPQLFLFVALIGYMAFLILFKWLTPADAYAKPSLINVLIDMHMGGANPDPSLLMFDGQAEIQQVLRLVVLLSVPVMLLAKPLWLLYAQRHSASRASLHAADFGYHVQGSAAASRASAGAPASPLEEERESLVVASSSRALPSERRVRASERSLASEDSALPSPPLAFSVSQGPCDGRGARRTRKRTEVEDAEDGADDGAGEISEVFIHQMIETIEFVLGTISNTASYLRLWALSLAHQQLALVFFEKTIGLALQPGTGGVAMTIKFVFLFPIFALITFFVMVGMDSLECFLHALRLQWVEFQGKFYKADGHTFAPLNFAKILRESRPQGS</sequence>
<comment type="subcellular location">
    <subcellularLocation>
        <location evidence="1">Membrane</location>
        <topology evidence="1">Multi-pass membrane protein</topology>
    </subcellularLocation>
</comment>
<accession>A0A086L9W0</accession>
<evidence type="ECO:0000256" key="9">
    <source>
        <dbReference type="SAM" id="MobiDB-lite"/>
    </source>
</evidence>
<protein>
    <recommendedName>
        <fullName evidence="8">V-type proton ATPase subunit a</fullName>
    </recommendedName>
</protein>
<evidence type="ECO:0000256" key="1">
    <source>
        <dbReference type="ARBA" id="ARBA00004141"/>
    </source>
</evidence>
<organism evidence="10 11">
    <name type="scientific">Toxoplasma gondii FOU</name>
    <dbReference type="NCBI Taxonomy" id="943167"/>
    <lineage>
        <taxon>Eukaryota</taxon>
        <taxon>Sar</taxon>
        <taxon>Alveolata</taxon>
        <taxon>Apicomplexa</taxon>
        <taxon>Conoidasida</taxon>
        <taxon>Coccidia</taxon>
        <taxon>Eucoccidiorida</taxon>
        <taxon>Eimeriorina</taxon>
        <taxon>Sarcocystidae</taxon>
        <taxon>Toxoplasma</taxon>
    </lineage>
</organism>
<evidence type="ECO:0000256" key="3">
    <source>
        <dbReference type="ARBA" id="ARBA00022448"/>
    </source>
</evidence>
<comment type="caution">
    <text evidence="10">The sequence shown here is derived from an EMBL/GenBank/DDBJ whole genome shotgun (WGS) entry which is preliminary data.</text>
</comment>
<evidence type="ECO:0000256" key="5">
    <source>
        <dbReference type="ARBA" id="ARBA00022989"/>
    </source>
</evidence>
<dbReference type="GO" id="GO:0051117">
    <property type="term" value="F:ATPase binding"/>
    <property type="evidence" value="ECO:0007669"/>
    <property type="project" value="TreeGrafter"/>
</dbReference>
<evidence type="ECO:0000256" key="7">
    <source>
        <dbReference type="ARBA" id="ARBA00023136"/>
    </source>
</evidence>
<keyword evidence="7 8" id="KW-0472">Membrane</keyword>
<evidence type="ECO:0000256" key="6">
    <source>
        <dbReference type="ARBA" id="ARBA00023065"/>
    </source>
</evidence>